<keyword evidence="11" id="KW-1185">Reference proteome</keyword>
<keyword evidence="7" id="KW-0315">Glutamine amidotransferase</keyword>
<dbReference type="RefSeq" id="WP_245035614.1">
    <property type="nucleotide sequence ID" value="NZ_CP095075.1"/>
</dbReference>
<dbReference type="EMBL" id="CP095075">
    <property type="protein sequence ID" value="UOR13779.1"/>
    <property type="molecule type" value="Genomic_DNA"/>
</dbReference>
<evidence type="ECO:0000256" key="6">
    <source>
        <dbReference type="ARBA" id="ARBA00022888"/>
    </source>
</evidence>
<dbReference type="SUPFAM" id="SSF56235">
    <property type="entry name" value="N-terminal nucleophile aminohydrolases (Ntn hydrolases)"/>
    <property type="match status" value="1"/>
</dbReference>
<dbReference type="Proteomes" id="UP000830326">
    <property type="component" value="Chromosome"/>
</dbReference>
<accession>A0ABY4HFW4</accession>
<evidence type="ECO:0000256" key="1">
    <source>
        <dbReference type="ARBA" id="ARBA00005187"/>
    </source>
</evidence>
<dbReference type="PANTHER" id="PTHR43284">
    <property type="entry name" value="ASPARAGINE SYNTHETASE (GLUTAMINE-HYDROLYZING)"/>
    <property type="match status" value="1"/>
</dbReference>
<evidence type="ECO:0000256" key="3">
    <source>
        <dbReference type="ARBA" id="ARBA00012737"/>
    </source>
</evidence>
<dbReference type="Pfam" id="PF00733">
    <property type="entry name" value="Asn_synthase"/>
    <property type="match status" value="1"/>
</dbReference>
<keyword evidence="5" id="KW-0067">ATP-binding</keyword>
<evidence type="ECO:0000256" key="8">
    <source>
        <dbReference type="ARBA" id="ARBA00048741"/>
    </source>
</evidence>
<dbReference type="InterPro" id="IPR051786">
    <property type="entry name" value="ASN_synthetase/amidase"/>
</dbReference>
<dbReference type="PANTHER" id="PTHR43284:SF1">
    <property type="entry name" value="ASPARAGINE SYNTHETASE"/>
    <property type="match status" value="1"/>
</dbReference>
<dbReference type="PIRSF" id="PIRSF001589">
    <property type="entry name" value="Asn_synthetase_glu-h"/>
    <property type="match status" value="1"/>
</dbReference>
<dbReference type="InterPro" id="IPR006426">
    <property type="entry name" value="Asn_synth_AEB"/>
</dbReference>
<comment type="catalytic activity">
    <reaction evidence="8">
        <text>L-aspartate + L-glutamine + ATP + H2O = L-asparagine + L-glutamate + AMP + diphosphate + H(+)</text>
        <dbReference type="Rhea" id="RHEA:12228"/>
        <dbReference type="ChEBI" id="CHEBI:15377"/>
        <dbReference type="ChEBI" id="CHEBI:15378"/>
        <dbReference type="ChEBI" id="CHEBI:29985"/>
        <dbReference type="ChEBI" id="CHEBI:29991"/>
        <dbReference type="ChEBI" id="CHEBI:30616"/>
        <dbReference type="ChEBI" id="CHEBI:33019"/>
        <dbReference type="ChEBI" id="CHEBI:58048"/>
        <dbReference type="ChEBI" id="CHEBI:58359"/>
        <dbReference type="ChEBI" id="CHEBI:456215"/>
        <dbReference type="EC" id="6.3.5.4"/>
    </reaction>
</comment>
<evidence type="ECO:0000256" key="4">
    <source>
        <dbReference type="ARBA" id="ARBA00022741"/>
    </source>
</evidence>
<keyword evidence="6" id="KW-0061">Asparagine biosynthesis</keyword>
<dbReference type="CDD" id="cd00712">
    <property type="entry name" value="AsnB"/>
    <property type="match status" value="1"/>
</dbReference>
<dbReference type="InterPro" id="IPR001962">
    <property type="entry name" value="Asn_synthase"/>
</dbReference>
<protein>
    <recommendedName>
        <fullName evidence="3">asparagine synthase (glutamine-hydrolyzing)</fullName>
        <ecNumber evidence="3">6.3.5.4</ecNumber>
    </recommendedName>
</protein>
<keyword evidence="6" id="KW-0028">Amino-acid biosynthesis</keyword>
<evidence type="ECO:0000259" key="9">
    <source>
        <dbReference type="PROSITE" id="PS51278"/>
    </source>
</evidence>
<dbReference type="Gene3D" id="3.60.20.10">
    <property type="entry name" value="Glutamine Phosphoribosylpyrophosphate, subunit 1, domain 1"/>
    <property type="match status" value="1"/>
</dbReference>
<dbReference type="InterPro" id="IPR033738">
    <property type="entry name" value="AsnB_N"/>
</dbReference>
<dbReference type="InterPro" id="IPR014729">
    <property type="entry name" value="Rossmann-like_a/b/a_fold"/>
</dbReference>
<gene>
    <name evidence="10" type="ORF">MUO15_10230</name>
</gene>
<reference evidence="10" key="1">
    <citation type="submission" date="2022-04" db="EMBL/GenBank/DDBJ databases">
        <title>Halobacillus sp. isolated from saltern.</title>
        <authorList>
            <person name="Won M."/>
            <person name="Lee C.-M."/>
            <person name="Woen H.-Y."/>
            <person name="Kwon S.-W."/>
        </authorList>
    </citation>
    <scope>NUCLEOTIDE SEQUENCE</scope>
    <source>
        <strain evidence="10">SSHM10-5</strain>
    </source>
</reference>
<comment type="pathway">
    <text evidence="1">Amino-acid biosynthesis; L-asparagine biosynthesis; L-asparagine from L-aspartate (L-Gln route): step 1/1.</text>
</comment>
<name>A0ABY4HFW4_9BACI</name>
<dbReference type="PROSITE" id="PS51278">
    <property type="entry name" value="GATASE_TYPE_2"/>
    <property type="match status" value="1"/>
</dbReference>
<dbReference type="InterPro" id="IPR017932">
    <property type="entry name" value="GATase_2_dom"/>
</dbReference>
<evidence type="ECO:0000313" key="10">
    <source>
        <dbReference type="EMBL" id="UOR13779.1"/>
    </source>
</evidence>
<dbReference type="SUPFAM" id="SSF52402">
    <property type="entry name" value="Adenine nucleotide alpha hydrolases-like"/>
    <property type="match status" value="1"/>
</dbReference>
<evidence type="ECO:0000256" key="2">
    <source>
        <dbReference type="ARBA" id="ARBA00005752"/>
    </source>
</evidence>
<dbReference type="Pfam" id="PF13537">
    <property type="entry name" value="GATase_7"/>
    <property type="match status" value="1"/>
</dbReference>
<sequence length="647" mass="75509">MSAIVGIINFNKEPIAIGDRNGMMNELQKYPADDVQTWQQGNIFLGCHAQWITPESVGEKLPYYDPDRKLSITADAIIDNREELFDALQVSKALRANMPDSKLILLSYQKWGEESLKYLIGDFAFMIWDENEQKFFGARDFSGSRTLYYFHRQHRFVFSTTITPMFSLPYVDKYLNEEWLAEFLAIPGMHDSSDEFTTAYKWIYQIPPSHTISVKDNKVRFQRYCNLIEESSPLRFKSDEEYEEAFRQVFQKAVDCRTRTHGQVGAQLSGGLDSGTVVSFAAPSLKRANKTLHTMSYLPLASFEDWTPKRRVADESFYIRTTVNHVGNINDQYYRFEDRNPYLDIDDWLKMVEMPYKFYGNSFWTKGIYEHAQNQGMRILLKGSRGNYTISWGSALDHYTNLFKKMKWIKLYREVEQYSRNVGVGRKRVLNSIQRKAFYPLRSRLSPTSQSYSFPQIISNELARKTGVFEKLNARQIDTAGSYIPNAKEARQSQFDQLFFWNLNGTIGTKLSLRYGVWERDPTNDLRVIRFCLSLPDNQYVQNGQDRALVRRSTANYLPDKIRLNQKVRGIQGADVIQRMEPTWDTFLKEVRQLTRDPTISEFINGDVIDRGVSKFANEPKPETVFNHEFKVLIRSVIVYRFLKSFI</sequence>
<evidence type="ECO:0000256" key="7">
    <source>
        <dbReference type="ARBA" id="ARBA00022962"/>
    </source>
</evidence>
<proteinExistence type="inferred from homology"/>
<feature type="domain" description="Glutamine amidotransferase type-2" evidence="9">
    <location>
        <begin position="2"/>
        <end position="217"/>
    </location>
</feature>
<dbReference type="Gene3D" id="3.40.50.620">
    <property type="entry name" value="HUPs"/>
    <property type="match status" value="2"/>
</dbReference>
<comment type="similarity">
    <text evidence="2">Belongs to the asparagine synthetase family.</text>
</comment>
<dbReference type="EC" id="6.3.5.4" evidence="3"/>
<dbReference type="InterPro" id="IPR029055">
    <property type="entry name" value="Ntn_hydrolases_N"/>
</dbReference>
<evidence type="ECO:0000256" key="5">
    <source>
        <dbReference type="ARBA" id="ARBA00022840"/>
    </source>
</evidence>
<organism evidence="10 11">
    <name type="scientific">Halobacillus amylolyticus</name>
    <dbReference type="NCBI Taxonomy" id="2932259"/>
    <lineage>
        <taxon>Bacteria</taxon>
        <taxon>Bacillati</taxon>
        <taxon>Bacillota</taxon>
        <taxon>Bacilli</taxon>
        <taxon>Bacillales</taxon>
        <taxon>Bacillaceae</taxon>
        <taxon>Halobacillus</taxon>
    </lineage>
</organism>
<keyword evidence="4" id="KW-0547">Nucleotide-binding</keyword>
<evidence type="ECO:0000313" key="11">
    <source>
        <dbReference type="Proteomes" id="UP000830326"/>
    </source>
</evidence>